<dbReference type="Gene3D" id="1.10.357.10">
    <property type="entry name" value="Tetracycline Repressor, domain 2"/>
    <property type="match status" value="1"/>
</dbReference>
<dbReference type="AlphaFoldDB" id="A0A0P7JPY0"/>
<evidence type="ECO:0000256" key="2">
    <source>
        <dbReference type="PROSITE-ProRule" id="PRU00335"/>
    </source>
</evidence>
<evidence type="ECO:0000313" key="4">
    <source>
        <dbReference type="EMBL" id="KPN83456.1"/>
    </source>
</evidence>
<evidence type="ECO:0000256" key="1">
    <source>
        <dbReference type="ARBA" id="ARBA00023125"/>
    </source>
</evidence>
<dbReference type="PANTHER" id="PTHR43479:SF11">
    <property type="entry name" value="ACREF_ENVCD OPERON REPRESSOR-RELATED"/>
    <property type="match status" value="1"/>
</dbReference>
<evidence type="ECO:0000259" key="3">
    <source>
        <dbReference type="PROSITE" id="PS50977"/>
    </source>
</evidence>
<protein>
    <recommendedName>
        <fullName evidence="3">HTH tetR-type domain-containing protein</fullName>
    </recommendedName>
</protein>
<feature type="DNA-binding region" description="H-T-H motif" evidence="2">
    <location>
        <begin position="32"/>
        <end position="51"/>
    </location>
</feature>
<dbReference type="Proteomes" id="UP000050269">
    <property type="component" value="Unassembled WGS sequence"/>
</dbReference>
<proteinExistence type="predicted"/>
<dbReference type="InterPro" id="IPR050624">
    <property type="entry name" value="HTH-type_Tx_Regulator"/>
</dbReference>
<dbReference type="Pfam" id="PF14278">
    <property type="entry name" value="TetR_C_8"/>
    <property type="match status" value="1"/>
</dbReference>
<name>A0A0P7JPY0_9LACO</name>
<dbReference type="InterPro" id="IPR009057">
    <property type="entry name" value="Homeodomain-like_sf"/>
</dbReference>
<organism evidence="4 5">
    <name type="scientific">Apilactobacillus kunkeei</name>
    <dbReference type="NCBI Taxonomy" id="148814"/>
    <lineage>
        <taxon>Bacteria</taxon>
        <taxon>Bacillati</taxon>
        <taxon>Bacillota</taxon>
        <taxon>Bacilli</taxon>
        <taxon>Lactobacillales</taxon>
        <taxon>Lactobacillaceae</taxon>
        <taxon>Apilactobacillus</taxon>
    </lineage>
</organism>
<comment type="caution">
    <text evidence="4">The sequence shown here is derived from an EMBL/GenBank/DDBJ whole genome shotgun (WGS) entry which is preliminary data.</text>
</comment>
<dbReference type="InterPro" id="IPR001647">
    <property type="entry name" value="HTH_TetR"/>
</dbReference>
<accession>A0A0P7JPY0</accession>
<feature type="domain" description="HTH tetR-type" evidence="3">
    <location>
        <begin position="9"/>
        <end position="69"/>
    </location>
</feature>
<dbReference type="PANTHER" id="PTHR43479">
    <property type="entry name" value="ACREF/ENVCD OPERON REPRESSOR-RELATED"/>
    <property type="match status" value="1"/>
</dbReference>
<keyword evidence="1 2" id="KW-0238">DNA-binding</keyword>
<sequence length="179" mass="20896">MRYGTQENIRVKKQIVNGLFSLLKKKAFTDISVSDLIKESGVSRSSYYRNFYNKEEIIDFYFDNIRDSEEITTISSNDLVSFLDQPHLITEAFTSLYQEKDNLILLLENRLGDYIYGLFNERVMNIAGDMPAQSIDRYKLYFYSGAAYSFLVNWLKDGCIESPEQMGKQFIMYLKNGIQ</sequence>
<dbReference type="InterPro" id="IPR039532">
    <property type="entry name" value="TetR_C_Firmicutes"/>
</dbReference>
<dbReference type="GO" id="GO:0003677">
    <property type="term" value="F:DNA binding"/>
    <property type="evidence" value="ECO:0007669"/>
    <property type="project" value="UniProtKB-UniRule"/>
</dbReference>
<dbReference type="RefSeq" id="WP_054608003.1">
    <property type="nucleotide sequence ID" value="NZ_JXDF01000012.1"/>
</dbReference>
<dbReference type="Pfam" id="PF00440">
    <property type="entry name" value="TetR_N"/>
    <property type="match status" value="1"/>
</dbReference>
<reference evidence="4 5" key="1">
    <citation type="journal article" date="2015" name="Genome Biol. Evol.">
        <title>Functionally Structured Genomes in Lactobacillus kunkeei Colonizing the Honey Crop and Food Products of Honeybees and Stingless Bees.</title>
        <authorList>
            <person name="Tamarit D."/>
            <person name="Ellegaard K.M."/>
            <person name="Wikander J."/>
            <person name="Olofsson T."/>
            <person name="Vasquez A."/>
            <person name="Andersson S.G."/>
        </authorList>
    </citation>
    <scope>NUCLEOTIDE SEQUENCE [LARGE SCALE GENOMIC DNA]</scope>
    <source>
        <strain evidence="4 5">LMbo</strain>
    </source>
</reference>
<dbReference type="SUPFAM" id="SSF46689">
    <property type="entry name" value="Homeodomain-like"/>
    <property type="match status" value="1"/>
</dbReference>
<dbReference type="PATRIC" id="fig|148814.13.peg.457"/>
<evidence type="ECO:0000313" key="5">
    <source>
        <dbReference type="Proteomes" id="UP000050269"/>
    </source>
</evidence>
<dbReference type="PROSITE" id="PS50977">
    <property type="entry name" value="HTH_TETR_2"/>
    <property type="match status" value="1"/>
</dbReference>
<gene>
    <name evidence="4" type="ORF">RZ78_09240</name>
</gene>
<dbReference type="EMBL" id="JXDF01000012">
    <property type="protein sequence ID" value="KPN83456.1"/>
    <property type="molecule type" value="Genomic_DNA"/>
</dbReference>